<proteinExistence type="predicted"/>
<sequence>MDIKWLQEEFIFETMQEADMWAYSLENEMYGRIFNGYITPDYKIASALAFRLAKNKDLKVYTADEEINVYKVWAYFPEPKEHLEHFHAN</sequence>
<organism evidence="1 2">
    <name type="scientific">Chungangia koreensis</name>
    <dbReference type="NCBI Taxonomy" id="752657"/>
    <lineage>
        <taxon>Bacteria</taxon>
        <taxon>Bacillati</taxon>
        <taxon>Bacillota</taxon>
        <taxon>Bacilli</taxon>
        <taxon>Lactobacillales</taxon>
        <taxon>Chungangia</taxon>
    </lineage>
</organism>
<evidence type="ECO:0000313" key="2">
    <source>
        <dbReference type="Proteomes" id="UP001595817"/>
    </source>
</evidence>
<comment type="caution">
    <text evidence="1">The sequence shown here is derived from an EMBL/GenBank/DDBJ whole genome shotgun (WGS) entry which is preliminary data.</text>
</comment>
<dbReference type="Proteomes" id="UP001595817">
    <property type="component" value="Unassembled WGS sequence"/>
</dbReference>
<gene>
    <name evidence="1" type="ORF">ACFOZY_07770</name>
</gene>
<evidence type="ECO:0000313" key="1">
    <source>
        <dbReference type="EMBL" id="MFC4410317.1"/>
    </source>
</evidence>
<reference evidence="2" key="1">
    <citation type="journal article" date="2019" name="Int. J. Syst. Evol. Microbiol.">
        <title>The Global Catalogue of Microorganisms (GCM) 10K type strain sequencing project: providing services to taxonomists for standard genome sequencing and annotation.</title>
        <authorList>
            <consortium name="The Broad Institute Genomics Platform"/>
            <consortium name="The Broad Institute Genome Sequencing Center for Infectious Disease"/>
            <person name="Wu L."/>
            <person name="Ma J."/>
        </authorList>
    </citation>
    <scope>NUCLEOTIDE SEQUENCE [LARGE SCALE GENOMIC DNA]</scope>
    <source>
        <strain evidence="2">CCUG 59778</strain>
    </source>
</reference>
<protein>
    <submittedName>
        <fullName evidence="1">Uncharacterized protein</fullName>
    </submittedName>
</protein>
<dbReference type="RefSeq" id="WP_378154022.1">
    <property type="nucleotide sequence ID" value="NZ_JBHSEC010000014.1"/>
</dbReference>
<keyword evidence="2" id="KW-1185">Reference proteome</keyword>
<name>A0ABV8X7Q2_9LACT</name>
<dbReference type="EMBL" id="JBHSEC010000014">
    <property type="protein sequence ID" value="MFC4410317.1"/>
    <property type="molecule type" value="Genomic_DNA"/>
</dbReference>
<accession>A0ABV8X7Q2</accession>